<proteinExistence type="predicted"/>
<dbReference type="AlphaFoldDB" id="A0A8J2ZYX4"/>
<evidence type="ECO:0008006" key="3">
    <source>
        <dbReference type="Google" id="ProtNLM"/>
    </source>
</evidence>
<accession>A0A8J2ZYX4</accession>
<dbReference type="EMBL" id="BMFV01000040">
    <property type="protein sequence ID" value="GGH87526.1"/>
    <property type="molecule type" value="Genomic_DNA"/>
</dbReference>
<keyword evidence="2" id="KW-1185">Reference proteome</keyword>
<reference evidence="1" key="2">
    <citation type="submission" date="2020-09" db="EMBL/GenBank/DDBJ databases">
        <authorList>
            <person name="Sun Q."/>
            <person name="Zhou Y."/>
        </authorList>
    </citation>
    <scope>NUCLEOTIDE SEQUENCE</scope>
    <source>
        <strain evidence="1">CGMCC 1.12777</strain>
    </source>
</reference>
<dbReference type="InterPro" id="IPR008792">
    <property type="entry name" value="PQQD"/>
</dbReference>
<sequence length="124" mass="14500">MKKWLRRNATLNLMTLAPCLRTPYSINEFEGTSYLVIPRMTALERLVIRWFNQPKAHWLKLDNLGRFVLTYCDGTHTVSEIEELLMTHYGEEAEPTLPRLVKFLQILDAHHIISMNVQKTSRSS</sequence>
<protein>
    <recommendedName>
        <fullName evidence="3">PqqD family protein</fullName>
    </recommendedName>
</protein>
<dbReference type="Proteomes" id="UP000656813">
    <property type="component" value="Unassembled WGS sequence"/>
</dbReference>
<dbReference type="Gene3D" id="1.10.10.1150">
    <property type="entry name" value="Coenzyme PQQ synthesis protein D (PqqD)"/>
    <property type="match status" value="1"/>
</dbReference>
<comment type="caution">
    <text evidence="1">The sequence shown here is derived from an EMBL/GenBank/DDBJ whole genome shotgun (WGS) entry which is preliminary data.</text>
</comment>
<dbReference type="Pfam" id="PF05402">
    <property type="entry name" value="PqqD"/>
    <property type="match status" value="1"/>
</dbReference>
<gene>
    <name evidence="1" type="ORF">GCM10007096_37740</name>
</gene>
<evidence type="ECO:0000313" key="2">
    <source>
        <dbReference type="Proteomes" id="UP000656813"/>
    </source>
</evidence>
<dbReference type="InterPro" id="IPR041881">
    <property type="entry name" value="PqqD_sf"/>
</dbReference>
<name>A0A8J2ZYX4_9BACL</name>
<reference evidence="1" key="1">
    <citation type="journal article" date="2014" name="Int. J. Syst. Evol. Microbiol.">
        <title>Complete genome sequence of Corynebacterium casei LMG S-19264T (=DSM 44701T), isolated from a smear-ripened cheese.</title>
        <authorList>
            <consortium name="US DOE Joint Genome Institute (JGI-PGF)"/>
            <person name="Walter F."/>
            <person name="Albersmeier A."/>
            <person name="Kalinowski J."/>
            <person name="Ruckert C."/>
        </authorList>
    </citation>
    <scope>NUCLEOTIDE SEQUENCE</scope>
    <source>
        <strain evidence="1">CGMCC 1.12777</strain>
    </source>
</reference>
<organism evidence="1 2">
    <name type="scientific">Pullulanibacillus pueri</name>
    <dbReference type="NCBI Taxonomy" id="1437324"/>
    <lineage>
        <taxon>Bacteria</taxon>
        <taxon>Bacillati</taxon>
        <taxon>Bacillota</taxon>
        <taxon>Bacilli</taxon>
        <taxon>Bacillales</taxon>
        <taxon>Sporolactobacillaceae</taxon>
        <taxon>Pullulanibacillus</taxon>
    </lineage>
</organism>
<evidence type="ECO:0000313" key="1">
    <source>
        <dbReference type="EMBL" id="GGH87526.1"/>
    </source>
</evidence>
<dbReference type="RefSeq" id="WP_229745653.1">
    <property type="nucleotide sequence ID" value="NZ_BMFV01000040.1"/>
</dbReference>